<gene>
    <name evidence="1" type="ORF">BCR36DRAFT_261274</name>
</gene>
<dbReference type="Proteomes" id="UP000193719">
    <property type="component" value="Unassembled WGS sequence"/>
</dbReference>
<name>A0A1Y1UV03_9FUNG</name>
<protein>
    <recommendedName>
        <fullName evidence="3">Ricin B lectin domain-containing protein</fullName>
    </recommendedName>
</protein>
<evidence type="ECO:0000313" key="2">
    <source>
        <dbReference type="Proteomes" id="UP000193719"/>
    </source>
</evidence>
<reference evidence="1 2" key="1">
    <citation type="submission" date="2016-08" db="EMBL/GenBank/DDBJ databases">
        <title>Genomes of anaerobic fungi encode conserved fungal cellulosomes for biomass hydrolysis.</title>
        <authorList>
            <consortium name="DOE Joint Genome Institute"/>
            <person name="Haitjema C.H."/>
            <person name="Gilmore S.P."/>
            <person name="Henske J.K."/>
            <person name="Solomon K.V."/>
            <person name="De Groot R."/>
            <person name="Kuo A."/>
            <person name="Mondo S.J."/>
            <person name="Salamov A.A."/>
            <person name="Labutti K."/>
            <person name="Zhao Z."/>
            <person name="Chiniquy J."/>
            <person name="Barry K."/>
            <person name="Brewer H.M."/>
            <person name="Purvine S.O."/>
            <person name="Wright A.T."/>
            <person name="Boxma B."/>
            <person name="Van Alen T."/>
            <person name="Hackstein J.H."/>
            <person name="Baker S.E."/>
            <person name="Grigoriev I.V."/>
            <person name="O'Malley M.A."/>
        </authorList>
    </citation>
    <scope>NUCLEOTIDE SEQUENCE [LARGE SCALE GENOMIC DNA]</scope>
    <source>
        <strain evidence="2">finn</strain>
    </source>
</reference>
<comment type="caution">
    <text evidence="1">The sequence shown here is derived from an EMBL/GenBank/DDBJ whole genome shotgun (WGS) entry which is preliminary data.</text>
</comment>
<accession>A0A1Y1UV03</accession>
<organism evidence="1 2">
    <name type="scientific">Piromyces finnis</name>
    <dbReference type="NCBI Taxonomy" id="1754191"/>
    <lineage>
        <taxon>Eukaryota</taxon>
        <taxon>Fungi</taxon>
        <taxon>Fungi incertae sedis</taxon>
        <taxon>Chytridiomycota</taxon>
        <taxon>Chytridiomycota incertae sedis</taxon>
        <taxon>Neocallimastigomycetes</taxon>
        <taxon>Neocallimastigales</taxon>
        <taxon>Neocallimastigaceae</taxon>
        <taxon>Piromyces</taxon>
    </lineage>
</organism>
<dbReference type="OrthoDB" id="2116709at2759"/>
<evidence type="ECO:0000313" key="1">
    <source>
        <dbReference type="EMBL" id="ORX41858.1"/>
    </source>
</evidence>
<reference evidence="1 2" key="2">
    <citation type="submission" date="2016-08" db="EMBL/GenBank/DDBJ databases">
        <title>Pervasive Adenine N6-methylation of Active Genes in Fungi.</title>
        <authorList>
            <consortium name="DOE Joint Genome Institute"/>
            <person name="Mondo S.J."/>
            <person name="Dannebaum R.O."/>
            <person name="Kuo R.C."/>
            <person name="Labutti K."/>
            <person name="Haridas S."/>
            <person name="Kuo A."/>
            <person name="Salamov A."/>
            <person name="Ahrendt S.R."/>
            <person name="Lipzen A."/>
            <person name="Sullivan W."/>
            <person name="Andreopoulos W.B."/>
            <person name="Clum A."/>
            <person name="Lindquist E."/>
            <person name="Daum C."/>
            <person name="Ramamoorthy G.K."/>
            <person name="Gryganskyi A."/>
            <person name="Culley D."/>
            <person name="Magnuson J.K."/>
            <person name="James T.Y."/>
            <person name="O'Malley M.A."/>
            <person name="Stajich J.E."/>
            <person name="Spatafora J.W."/>
            <person name="Visel A."/>
            <person name="Grigoriev I.V."/>
        </authorList>
    </citation>
    <scope>NUCLEOTIDE SEQUENCE [LARGE SCALE GENOMIC DNA]</scope>
    <source>
        <strain evidence="2">finn</strain>
    </source>
</reference>
<feature type="non-terminal residue" evidence="1">
    <location>
        <position position="96"/>
    </location>
</feature>
<feature type="non-terminal residue" evidence="1">
    <location>
        <position position="1"/>
    </location>
</feature>
<dbReference type="EMBL" id="MCFH01000077">
    <property type="protein sequence ID" value="ORX41858.1"/>
    <property type="molecule type" value="Genomic_DNA"/>
</dbReference>
<proteinExistence type="predicted"/>
<keyword evidence="2" id="KW-1185">Reference proteome</keyword>
<evidence type="ECO:0008006" key="3">
    <source>
        <dbReference type="Google" id="ProtNLM"/>
    </source>
</evidence>
<dbReference type="AlphaFoldDB" id="A0A1Y1UV03"/>
<sequence>LAECDYSTYSLWDIPYTHNGNFHLKFDISHCIMLSDNSSLVLGKCGETGTDFYRDGNFIKSPITPDQCIALADSSSLVMTECNEFDTTQLFYFNLW</sequence>